<keyword evidence="7" id="KW-0479">Metal-binding</keyword>
<evidence type="ECO:0000256" key="7">
    <source>
        <dbReference type="ARBA" id="ARBA00022723"/>
    </source>
</evidence>
<dbReference type="Pfam" id="PF04757">
    <property type="entry name" value="Pex2_Pex12"/>
    <property type="match status" value="1"/>
</dbReference>
<evidence type="ECO:0000256" key="9">
    <source>
        <dbReference type="ARBA" id="ARBA00022786"/>
    </source>
</evidence>
<dbReference type="GO" id="GO:0008270">
    <property type="term" value="F:zinc ion binding"/>
    <property type="evidence" value="ECO:0007669"/>
    <property type="project" value="UniProtKB-KW"/>
</dbReference>
<dbReference type="InterPro" id="IPR006845">
    <property type="entry name" value="Pex_N"/>
</dbReference>
<evidence type="ECO:0000256" key="16">
    <source>
        <dbReference type="ARBA" id="ARBA00034438"/>
    </source>
</evidence>
<comment type="catalytic activity">
    <reaction evidence="16">
        <text>[E2 ubiquitin-conjugating enzyme]-S-ubiquitinyl-L-cysteine + [acceptor protein]-L-cysteine = [E2 ubiquitin-conjugating enzyme]-L-cysteine + [acceptor protein]-S-ubiquitinyl-L-cysteine.</text>
        <dbReference type="EC" id="2.3.2.36"/>
    </reaction>
</comment>
<dbReference type="PANTHER" id="PTHR48178:SF1">
    <property type="entry name" value="PEROXISOME BIOGENESIS FACTOR 2"/>
    <property type="match status" value="1"/>
</dbReference>
<dbReference type="PANTHER" id="PTHR48178">
    <property type="entry name" value="PEROXISOME BIOGENESIS FACTOR 2"/>
    <property type="match status" value="1"/>
</dbReference>
<dbReference type="GO" id="GO:0061630">
    <property type="term" value="F:ubiquitin protein ligase activity"/>
    <property type="evidence" value="ECO:0007669"/>
    <property type="project" value="UniProtKB-EC"/>
</dbReference>
<dbReference type="GO" id="GO:0005778">
    <property type="term" value="C:peroxisomal membrane"/>
    <property type="evidence" value="ECO:0007669"/>
    <property type="project" value="UniProtKB-SubCell"/>
</dbReference>
<comment type="similarity">
    <text evidence="3">Belongs to the pex2/pex10/pex12 family.</text>
</comment>
<sequence>MSTSTATPSAWTQIWENAQPRLYSIQQSLGEQAPPSKVIRVGQLDAELLDQELVQLLQEPLTKALALVNSAFKGRFHAELTLLIQFTLYKFSVWDSGASYGAKLQGLRYAQPNRSGEVSRSVTRLPLRVLCFHGALTILVPYIHSRIRAHALSNAWPDAPSSDRRRKAWDLLTRLESTHGVLGLLNFIAFLWDGRFRTVADRLLNLRLVPARRLSKHDVSYEFMNRQMVWHAFTVGHLISVRPKEMAPQTLPQEFLLFLLPLINTRALRRWLSRAFAQVSFSSILPAPIRSLVGLTSDSQPQGGAREHRGKYWSLPLDQCAICAEDAATAMNLADPSKTLTSLANNYSTVSVPTEPPIESDNVEEEPPPYPIYNPYFASCGHSYCYVCLAGRMMRAADDRTGVGPGGTRWECLRCGDGVTVVDRVETEVEEVESDFGSTSMNGMDYEEYGSEDMEFTDMSGSMGTYSDSGASE</sequence>
<organism evidence="19 20">
    <name type="scientific">Meripilus lineatus</name>
    <dbReference type="NCBI Taxonomy" id="2056292"/>
    <lineage>
        <taxon>Eukaryota</taxon>
        <taxon>Fungi</taxon>
        <taxon>Dikarya</taxon>
        <taxon>Basidiomycota</taxon>
        <taxon>Agaricomycotina</taxon>
        <taxon>Agaricomycetes</taxon>
        <taxon>Polyporales</taxon>
        <taxon>Meripilaceae</taxon>
        <taxon>Meripilus</taxon>
    </lineage>
</organism>
<keyword evidence="13" id="KW-0472">Membrane</keyword>
<keyword evidence="5" id="KW-0808">Transferase</keyword>
<dbReference type="Proteomes" id="UP001212997">
    <property type="component" value="Unassembled WGS sequence"/>
</dbReference>
<reference evidence="19" key="1">
    <citation type="submission" date="2022-07" db="EMBL/GenBank/DDBJ databases">
        <title>Genome Sequence of Physisporinus lineatus.</title>
        <authorList>
            <person name="Buettner E."/>
        </authorList>
    </citation>
    <scope>NUCLEOTIDE SEQUENCE</scope>
    <source>
        <strain evidence="19">VT162</strain>
    </source>
</reference>
<evidence type="ECO:0000256" key="11">
    <source>
        <dbReference type="ARBA" id="ARBA00022927"/>
    </source>
</evidence>
<evidence type="ECO:0000313" key="20">
    <source>
        <dbReference type="Proteomes" id="UP001212997"/>
    </source>
</evidence>
<evidence type="ECO:0000256" key="3">
    <source>
        <dbReference type="ARBA" id="ARBA00008704"/>
    </source>
</evidence>
<evidence type="ECO:0000256" key="13">
    <source>
        <dbReference type="ARBA" id="ARBA00023136"/>
    </source>
</evidence>
<dbReference type="EC" id="2.3.2.36" evidence="17"/>
<dbReference type="EMBL" id="JANAWD010000012">
    <property type="protein sequence ID" value="KAJ3491463.1"/>
    <property type="molecule type" value="Genomic_DNA"/>
</dbReference>
<evidence type="ECO:0000256" key="6">
    <source>
        <dbReference type="ARBA" id="ARBA00022692"/>
    </source>
</evidence>
<evidence type="ECO:0000256" key="1">
    <source>
        <dbReference type="ARBA" id="ARBA00004585"/>
    </source>
</evidence>
<dbReference type="GO" id="GO:0016567">
    <property type="term" value="P:protein ubiquitination"/>
    <property type="evidence" value="ECO:0007669"/>
    <property type="project" value="UniProtKB-ARBA"/>
</dbReference>
<dbReference type="InterPro" id="IPR025654">
    <property type="entry name" value="PEX2/10"/>
</dbReference>
<dbReference type="AlphaFoldDB" id="A0AAD5YI95"/>
<proteinExistence type="inferred from homology"/>
<keyword evidence="14" id="KW-0576">Peroxisome</keyword>
<keyword evidence="9" id="KW-0833">Ubl conjugation pathway</keyword>
<dbReference type="GO" id="GO:0016562">
    <property type="term" value="P:protein import into peroxisome matrix, receptor recycling"/>
    <property type="evidence" value="ECO:0007669"/>
    <property type="project" value="UniProtKB-ARBA"/>
</dbReference>
<evidence type="ECO:0000256" key="15">
    <source>
        <dbReference type="ARBA" id="ARBA00032511"/>
    </source>
</evidence>
<evidence type="ECO:0000256" key="14">
    <source>
        <dbReference type="ARBA" id="ARBA00023140"/>
    </source>
</evidence>
<comment type="subcellular location">
    <subcellularLocation>
        <location evidence="1">Peroxisome membrane</location>
        <topology evidence="1">Multi-pass membrane protein</topology>
    </subcellularLocation>
</comment>
<keyword evidence="10" id="KW-0862">Zinc</keyword>
<evidence type="ECO:0000256" key="2">
    <source>
        <dbReference type="ARBA" id="ARBA00004906"/>
    </source>
</evidence>
<evidence type="ECO:0000256" key="5">
    <source>
        <dbReference type="ARBA" id="ARBA00022679"/>
    </source>
</evidence>
<protein>
    <recommendedName>
        <fullName evidence="17">RING-type E3 ubiquitin transferase (cysteine targeting)</fullName>
        <ecNumber evidence="17">2.3.2.36</ecNumber>
    </recommendedName>
    <alternativeName>
        <fullName evidence="15">Peroxin-2</fullName>
    </alternativeName>
</protein>
<keyword evidence="6" id="KW-0812">Transmembrane</keyword>
<keyword evidence="4" id="KW-0813">Transport</keyword>
<evidence type="ECO:0000256" key="12">
    <source>
        <dbReference type="ARBA" id="ARBA00022989"/>
    </source>
</evidence>
<feature type="domain" description="Pex N-terminal" evidence="18">
    <location>
        <begin position="50"/>
        <end position="234"/>
    </location>
</feature>
<comment type="pathway">
    <text evidence="2">Protein modification; protein ubiquitination.</text>
</comment>
<keyword evidence="8" id="KW-0863">Zinc-finger</keyword>
<evidence type="ECO:0000313" key="19">
    <source>
        <dbReference type="EMBL" id="KAJ3491463.1"/>
    </source>
</evidence>
<keyword evidence="12" id="KW-1133">Transmembrane helix</keyword>
<evidence type="ECO:0000256" key="10">
    <source>
        <dbReference type="ARBA" id="ARBA00022833"/>
    </source>
</evidence>
<keyword evidence="20" id="KW-1185">Reference proteome</keyword>
<keyword evidence="11" id="KW-0653">Protein transport</keyword>
<comment type="caution">
    <text evidence="19">The sequence shown here is derived from an EMBL/GenBank/DDBJ whole genome shotgun (WGS) entry which is preliminary data.</text>
</comment>
<evidence type="ECO:0000256" key="8">
    <source>
        <dbReference type="ARBA" id="ARBA00022771"/>
    </source>
</evidence>
<accession>A0AAD5YI95</accession>
<evidence type="ECO:0000256" key="17">
    <source>
        <dbReference type="ARBA" id="ARBA00034523"/>
    </source>
</evidence>
<evidence type="ECO:0000256" key="4">
    <source>
        <dbReference type="ARBA" id="ARBA00022448"/>
    </source>
</evidence>
<name>A0AAD5YI95_9APHY</name>
<gene>
    <name evidence="19" type="ORF">NLI96_g699</name>
</gene>
<evidence type="ECO:0000259" key="18">
    <source>
        <dbReference type="Pfam" id="PF04757"/>
    </source>
</evidence>